<protein>
    <submittedName>
        <fullName evidence="1">Uncharacterized protein</fullName>
    </submittedName>
</protein>
<dbReference type="EMBL" id="QLLQ01000003">
    <property type="protein sequence ID" value="RAJ25887.1"/>
    <property type="molecule type" value="Genomic_DNA"/>
</dbReference>
<organism evidence="1 2">
    <name type="scientific">Gelidibacter algens</name>
    <dbReference type="NCBI Taxonomy" id="49280"/>
    <lineage>
        <taxon>Bacteria</taxon>
        <taxon>Pseudomonadati</taxon>
        <taxon>Bacteroidota</taxon>
        <taxon>Flavobacteriia</taxon>
        <taxon>Flavobacteriales</taxon>
        <taxon>Flavobacteriaceae</taxon>
        <taxon>Gelidibacter</taxon>
    </lineage>
</organism>
<proteinExistence type="predicted"/>
<accession>A0A327SJG2</accession>
<sequence length="53" mass="6154">MLALLIVHSSNGINYTFLKPLEDIRFHVLFKFKTYGLPQINDANRETFSSKQP</sequence>
<evidence type="ECO:0000313" key="1">
    <source>
        <dbReference type="EMBL" id="RAJ25887.1"/>
    </source>
</evidence>
<reference evidence="1 2" key="1">
    <citation type="submission" date="2018-06" db="EMBL/GenBank/DDBJ databases">
        <title>Genomic Encyclopedia of Archaeal and Bacterial Type Strains, Phase II (KMG-II): from individual species to whole genera.</title>
        <authorList>
            <person name="Goeker M."/>
        </authorList>
    </citation>
    <scope>NUCLEOTIDE SEQUENCE [LARGE SCALE GENOMIC DNA]</scope>
    <source>
        <strain evidence="1 2">DSM 12408</strain>
    </source>
</reference>
<dbReference type="AlphaFoldDB" id="A0A327SJG2"/>
<gene>
    <name evidence="1" type="ORF">LX77_01304</name>
</gene>
<evidence type="ECO:0000313" key="2">
    <source>
        <dbReference type="Proteomes" id="UP000248987"/>
    </source>
</evidence>
<dbReference type="Proteomes" id="UP000248987">
    <property type="component" value="Unassembled WGS sequence"/>
</dbReference>
<keyword evidence="2" id="KW-1185">Reference proteome</keyword>
<name>A0A327SJG2_9FLAO</name>
<comment type="caution">
    <text evidence="1">The sequence shown here is derived from an EMBL/GenBank/DDBJ whole genome shotgun (WGS) entry which is preliminary data.</text>
</comment>